<comment type="caution">
    <text evidence="2">The sequence shown here is derived from an EMBL/GenBank/DDBJ whole genome shotgun (WGS) entry which is preliminary data.</text>
</comment>
<feature type="region of interest" description="Disordered" evidence="1">
    <location>
        <begin position="98"/>
        <end position="162"/>
    </location>
</feature>
<protein>
    <submittedName>
        <fullName evidence="2">Uncharacterized protein</fullName>
    </submittedName>
</protein>
<dbReference type="Gene3D" id="3.90.380.10">
    <property type="entry name" value="Naphthalene 1,2-dioxygenase Alpha Subunit, Chain A, domain 1"/>
    <property type="match status" value="1"/>
</dbReference>
<sequence>MLVATFEADFNWKPAYENLRDALHPRFVHARTLARQVKFQMQMDDAGIADAHRYHAQGSAAQAEHLARLRSLSNGGLNEPLQSLPHYAWHDKVERFGSAVAPRSRPPRRSARTAWSVPVRSSARTATSPTTPGSEPRPCWNTARRSARRHGSTPGFSSVRKP</sequence>
<evidence type="ECO:0000256" key="1">
    <source>
        <dbReference type="SAM" id="MobiDB-lite"/>
    </source>
</evidence>
<evidence type="ECO:0000313" key="2">
    <source>
        <dbReference type="EMBL" id="OAX55956.1"/>
    </source>
</evidence>
<dbReference type="RefSeq" id="WP_064539204.1">
    <property type="nucleotide sequence ID" value="NZ_LWSU01000115.1"/>
</dbReference>
<dbReference type="EMBL" id="LWSU01000115">
    <property type="protein sequence ID" value="OAX55956.1"/>
    <property type="molecule type" value="Genomic_DNA"/>
</dbReference>
<evidence type="ECO:0000313" key="3">
    <source>
        <dbReference type="Proteomes" id="UP000093858"/>
    </source>
</evidence>
<feature type="compositionally biased region" description="Low complexity" evidence="1">
    <location>
        <begin position="120"/>
        <end position="134"/>
    </location>
</feature>
<dbReference type="AlphaFoldDB" id="A0A199P4N3"/>
<accession>A0A199P4N3</accession>
<proteinExistence type="predicted"/>
<dbReference type="SUPFAM" id="SSF55961">
    <property type="entry name" value="Bet v1-like"/>
    <property type="match status" value="1"/>
</dbReference>
<organism evidence="2 3">
    <name type="scientific">Xanthomonas graminis pv. poae</name>
    <dbReference type="NCBI Taxonomy" id="227946"/>
    <lineage>
        <taxon>Bacteria</taxon>
        <taxon>Pseudomonadati</taxon>
        <taxon>Pseudomonadota</taxon>
        <taxon>Gammaproteobacteria</taxon>
        <taxon>Lysobacterales</taxon>
        <taxon>Lysobacteraceae</taxon>
        <taxon>Xanthomonas</taxon>
        <taxon>Xanthomonas translucens group</taxon>
        <taxon>Xanthomonas graminis</taxon>
    </lineage>
</organism>
<name>A0A199P4N3_9XANT</name>
<gene>
    <name evidence="2" type="ORF">A6R73_15090</name>
</gene>
<dbReference type="Proteomes" id="UP000093858">
    <property type="component" value="Unassembled WGS sequence"/>
</dbReference>
<reference evidence="2 3" key="1">
    <citation type="submission" date="2016-04" db="EMBL/GenBank/DDBJ databases">
        <title>Xanthomonas translucens phylogeny.</title>
        <authorList>
            <person name="Langlois P."/>
        </authorList>
    </citation>
    <scope>NUCLEOTIDE SEQUENCE [LARGE SCALE GENOMIC DNA]</scope>
    <source>
        <strain evidence="2 3">B99</strain>
    </source>
</reference>